<dbReference type="InParanoid" id="A0A2K1R3V8"/>
<feature type="compositionally biased region" description="Low complexity" evidence="2">
    <location>
        <begin position="146"/>
        <end position="155"/>
    </location>
</feature>
<sequence>MPSAISPTILLKAASLLPKYRDAQAEIVKLTEELAASRRTTSQDMAKQRSLTEENEKLRAEIATMRGALASDRRARDNAPKAELGTVKKAVAKRGAATEARLEEQSHGRKELPAVRSERRIVTRSATKDSKTAVVTTSTRPVSKPASRSRVAATSRRIETTRQASGAHSGREEVSDSPVQDSFESQEYESVKTGATIPKGVSPGLQHLYWKGTFSFAEAMAAKEKKSPIVIPDDGTTQASEDEDEGQESAETVDKEIERALQPLHPYKRRKIT</sequence>
<dbReference type="Proteomes" id="UP000243797">
    <property type="component" value="Unassembled WGS sequence"/>
</dbReference>
<feature type="region of interest" description="Disordered" evidence="2">
    <location>
        <begin position="95"/>
        <end position="202"/>
    </location>
</feature>
<name>A0A2K1R3V8_9PEZI</name>
<feature type="coiled-coil region" evidence="1">
    <location>
        <begin position="20"/>
        <end position="68"/>
    </location>
</feature>
<evidence type="ECO:0000313" key="3">
    <source>
        <dbReference type="EMBL" id="PNS21976.1"/>
    </source>
</evidence>
<keyword evidence="1" id="KW-0175">Coiled coil</keyword>
<accession>A0A2K1R3V8</accession>
<gene>
    <name evidence="3" type="ORF">CAC42_574</name>
</gene>
<dbReference type="AlphaFoldDB" id="A0A2K1R3V8"/>
<comment type="caution">
    <text evidence="3">The sequence shown here is derived from an EMBL/GenBank/DDBJ whole genome shotgun (WGS) entry which is preliminary data.</text>
</comment>
<evidence type="ECO:0000313" key="4">
    <source>
        <dbReference type="Proteomes" id="UP000243797"/>
    </source>
</evidence>
<feature type="region of interest" description="Disordered" evidence="2">
    <location>
        <begin position="224"/>
        <end position="273"/>
    </location>
</feature>
<organism evidence="3 4">
    <name type="scientific">Sphaceloma murrayae</name>
    <dbReference type="NCBI Taxonomy" id="2082308"/>
    <lineage>
        <taxon>Eukaryota</taxon>
        <taxon>Fungi</taxon>
        <taxon>Dikarya</taxon>
        <taxon>Ascomycota</taxon>
        <taxon>Pezizomycotina</taxon>
        <taxon>Dothideomycetes</taxon>
        <taxon>Dothideomycetidae</taxon>
        <taxon>Myriangiales</taxon>
        <taxon>Elsinoaceae</taxon>
        <taxon>Sphaceloma</taxon>
    </lineage>
</organism>
<evidence type="ECO:0000256" key="1">
    <source>
        <dbReference type="SAM" id="Coils"/>
    </source>
</evidence>
<evidence type="ECO:0000256" key="2">
    <source>
        <dbReference type="SAM" id="MobiDB-lite"/>
    </source>
</evidence>
<feature type="compositionally biased region" description="Basic and acidic residues" evidence="2">
    <location>
        <begin position="100"/>
        <end position="131"/>
    </location>
</feature>
<protein>
    <submittedName>
        <fullName evidence="3">Uncharacterized protein</fullName>
    </submittedName>
</protein>
<keyword evidence="4" id="KW-1185">Reference proteome</keyword>
<dbReference type="EMBL" id="NKHZ01000001">
    <property type="protein sequence ID" value="PNS21976.1"/>
    <property type="molecule type" value="Genomic_DNA"/>
</dbReference>
<reference evidence="3 4" key="1">
    <citation type="submission" date="2017-06" db="EMBL/GenBank/DDBJ databases">
        <title>Draft genome sequence of a variant of Elsinoe murrayae.</title>
        <authorList>
            <person name="Cheng Q."/>
        </authorList>
    </citation>
    <scope>NUCLEOTIDE SEQUENCE [LARGE SCALE GENOMIC DNA]</scope>
    <source>
        <strain evidence="3 4">CQ-2017a</strain>
    </source>
</reference>
<proteinExistence type="predicted"/>